<protein>
    <submittedName>
        <fullName evidence="1">Uncharacterized protein</fullName>
    </submittedName>
</protein>
<sequence length="51" mass="5502">SALCRADLDVPGEIEAKRPSTSFPLFAGKTAPRQAENNTCRPIAHCKSQAF</sequence>
<proteinExistence type="predicted"/>
<reference evidence="1" key="1">
    <citation type="submission" date="2014-12" db="EMBL/GenBank/DDBJ databases">
        <title>Insight into the proteome of Arion vulgaris.</title>
        <authorList>
            <person name="Aradska J."/>
            <person name="Bulat T."/>
            <person name="Smidak R."/>
            <person name="Sarate P."/>
            <person name="Gangsoo J."/>
            <person name="Sialana F."/>
            <person name="Bilban M."/>
            <person name="Lubec G."/>
        </authorList>
    </citation>
    <scope>NUCLEOTIDE SEQUENCE</scope>
    <source>
        <tissue evidence="1">Skin</tissue>
    </source>
</reference>
<feature type="non-terminal residue" evidence="1">
    <location>
        <position position="1"/>
    </location>
</feature>
<dbReference type="EMBL" id="HACG01028728">
    <property type="protein sequence ID" value="CEK75593.1"/>
    <property type="molecule type" value="Transcribed_RNA"/>
</dbReference>
<organism evidence="1">
    <name type="scientific">Arion vulgaris</name>
    <dbReference type="NCBI Taxonomy" id="1028688"/>
    <lineage>
        <taxon>Eukaryota</taxon>
        <taxon>Metazoa</taxon>
        <taxon>Spiralia</taxon>
        <taxon>Lophotrochozoa</taxon>
        <taxon>Mollusca</taxon>
        <taxon>Gastropoda</taxon>
        <taxon>Heterobranchia</taxon>
        <taxon>Euthyneura</taxon>
        <taxon>Panpulmonata</taxon>
        <taxon>Eupulmonata</taxon>
        <taxon>Stylommatophora</taxon>
        <taxon>Helicina</taxon>
        <taxon>Arionoidea</taxon>
        <taxon>Arionidae</taxon>
        <taxon>Arion</taxon>
    </lineage>
</organism>
<dbReference type="AlphaFoldDB" id="A0A0B7A476"/>
<accession>A0A0B7A476</accession>
<evidence type="ECO:0000313" key="1">
    <source>
        <dbReference type="EMBL" id="CEK75593.1"/>
    </source>
</evidence>
<gene>
    <name evidence="1" type="primary">ORF96205</name>
</gene>
<name>A0A0B7A476_9EUPU</name>